<feature type="compositionally biased region" description="Basic and acidic residues" evidence="1">
    <location>
        <begin position="210"/>
        <end position="221"/>
    </location>
</feature>
<keyword evidence="3" id="KW-1185">Reference proteome</keyword>
<accession>A0A7I7YMY9</accession>
<dbReference type="EMBL" id="AP022613">
    <property type="protein sequence ID" value="BBZ42677.1"/>
    <property type="molecule type" value="Genomic_DNA"/>
</dbReference>
<proteinExistence type="predicted"/>
<evidence type="ECO:0000256" key="1">
    <source>
        <dbReference type="SAM" id="MobiDB-lite"/>
    </source>
</evidence>
<feature type="compositionally biased region" description="Basic and acidic residues" evidence="1">
    <location>
        <begin position="145"/>
        <end position="191"/>
    </location>
</feature>
<feature type="compositionally biased region" description="Basic residues" evidence="1">
    <location>
        <begin position="45"/>
        <end position="55"/>
    </location>
</feature>
<organism evidence="2 3">
    <name type="scientific">Mycobacterium conspicuum</name>
    <dbReference type="NCBI Taxonomy" id="44010"/>
    <lineage>
        <taxon>Bacteria</taxon>
        <taxon>Bacillati</taxon>
        <taxon>Actinomycetota</taxon>
        <taxon>Actinomycetes</taxon>
        <taxon>Mycobacteriales</taxon>
        <taxon>Mycobacteriaceae</taxon>
        <taxon>Mycobacterium</taxon>
    </lineage>
</organism>
<name>A0A7I7YMY9_9MYCO</name>
<feature type="compositionally biased region" description="Basic and acidic residues" evidence="1">
    <location>
        <begin position="100"/>
        <end position="135"/>
    </location>
</feature>
<gene>
    <name evidence="2" type="ORF">MCNS_57400</name>
</gene>
<feature type="region of interest" description="Disordered" evidence="1">
    <location>
        <begin position="1"/>
        <end position="55"/>
    </location>
</feature>
<reference evidence="2 3" key="1">
    <citation type="journal article" date="2019" name="Emerg. Microbes Infect.">
        <title>Comprehensive subspecies identification of 175 nontuberculous mycobacteria species based on 7547 genomic profiles.</title>
        <authorList>
            <person name="Matsumoto Y."/>
            <person name="Kinjo T."/>
            <person name="Motooka D."/>
            <person name="Nabeya D."/>
            <person name="Jung N."/>
            <person name="Uechi K."/>
            <person name="Horii T."/>
            <person name="Iida T."/>
            <person name="Fujita J."/>
            <person name="Nakamura S."/>
        </authorList>
    </citation>
    <scope>NUCLEOTIDE SEQUENCE [LARGE SCALE GENOMIC DNA]</scope>
    <source>
        <strain evidence="2 3">JCM 14738</strain>
    </source>
</reference>
<feature type="region of interest" description="Disordered" evidence="1">
    <location>
        <begin position="74"/>
        <end position="229"/>
    </location>
</feature>
<dbReference type="Proteomes" id="UP000467385">
    <property type="component" value="Chromosome"/>
</dbReference>
<protein>
    <submittedName>
        <fullName evidence="2">Uncharacterized protein</fullName>
    </submittedName>
</protein>
<sequence length="266" mass="30284">MHTDGAHVEADRERGIEQHHAGDRDGGFDRVVHGVGREDREHSRRNERHRVLHRAHGAEVDADAIPLLVHAADRKAKQRNGKQHDHGIDAVRGHQASCARGEHRDDTEGQGGDPRRAERLAQECRRQDRGDDRIHRDHHRTQHRGRAEQHRLVEAAELHGLDEQTRDDDMTEPRAARPGRLGREGPARQDDGGQAEAQHQDGHRRHRRDRERPDGITDRVGERHRRSGGQWHARLVHGPHAHGAGPAASNDYWRSQPIMTAYHLGR</sequence>
<evidence type="ECO:0000313" key="2">
    <source>
        <dbReference type="EMBL" id="BBZ42677.1"/>
    </source>
</evidence>
<feature type="compositionally biased region" description="Basic and acidic residues" evidence="1">
    <location>
        <begin position="82"/>
        <end position="92"/>
    </location>
</feature>
<feature type="compositionally biased region" description="Basic and acidic residues" evidence="1">
    <location>
        <begin position="1"/>
        <end position="44"/>
    </location>
</feature>
<evidence type="ECO:0000313" key="3">
    <source>
        <dbReference type="Proteomes" id="UP000467385"/>
    </source>
</evidence>
<dbReference type="AlphaFoldDB" id="A0A7I7YMY9"/>